<feature type="non-terminal residue" evidence="1">
    <location>
        <position position="53"/>
    </location>
</feature>
<sequence length="53" mass="6269">PFLRCFFSSFLFSKNKISHKSCSHHIKSFKSPFCFPNLKETHDESCQNNIINF</sequence>
<evidence type="ECO:0000313" key="1">
    <source>
        <dbReference type="EMBL" id="KAF6158634.1"/>
    </source>
</evidence>
<dbReference type="Proteomes" id="UP000541444">
    <property type="component" value="Unassembled WGS sequence"/>
</dbReference>
<gene>
    <name evidence="1" type="ORF">GIB67_040148</name>
</gene>
<evidence type="ECO:0000313" key="2">
    <source>
        <dbReference type="Proteomes" id="UP000541444"/>
    </source>
</evidence>
<reference evidence="1 2" key="1">
    <citation type="journal article" date="2020" name="IScience">
        <title>Genome Sequencing of the Endangered Kingdonia uniflora (Circaeasteraceae, Ranunculales) Reveals Potential Mechanisms of Evolutionary Specialization.</title>
        <authorList>
            <person name="Sun Y."/>
            <person name="Deng T."/>
            <person name="Zhang A."/>
            <person name="Moore M.J."/>
            <person name="Landis J.B."/>
            <person name="Lin N."/>
            <person name="Zhang H."/>
            <person name="Zhang X."/>
            <person name="Huang J."/>
            <person name="Zhang X."/>
            <person name="Sun H."/>
            <person name="Wang H."/>
        </authorList>
    </citation>
    <scope>NUCLEOTIDE SEQUENCE [LARGE SCALE GENOMIC DNA]</scope>
    <source>
        <strain evidence="1">TB1705</strain>
        <tissue evidence="1">Leaf</tissue>
    </source>
</reference>
<organism evidence="1 2">
    <name type="scientific">Kingdonia uniflora</name>
    <dbReference type="NCBI Taxonomy" id="39325"/>
    <lineage>
        <taxon>Eukaryota</taxon>
        <taxon>Viridiplantae</taxon>
        <taxon>Streptophyta</taxon>
        <taxon>Embryophyta</taxon>
        <taxon>Tracheophyta</taxon>
        <taxon>Spermatophyta</taxon>
        <taxon>Magnoliopsida</taxon>
        <taxon>Ranunculales</taxon>
        <taxon>Circaeasteraceae</taxon>
        <taxon>Kingdonia</taxon>
    </lineage>
</organism>
<dbReference type="AlphaFoldDB" id="A0A7J7MUW7"/>
<protein>
    <submittedName>
        <fullName evidence="1">Uncharacterized protein</fullName>
    </submittedName>
</protein>
<comment type="caution">
    <text evidence="1">The sequence shown here is derived from an EMBL/GenBank/DDBJ whole genome shotgun (WGS) entry which is preliminary data.</text>
</comment>
<dbReference type="EMBL" id="JACGCM010001219">
    <property type="protein sequence ID" value="KAF6158634.1"/>
    <property type="molecule type" value="Genomic_DNA"/>
</dbReference>
<proteinExistence type="predicted"/>
<name>A0A7J7MUW7_9MAGN</name>
<accession>A0A7J7MUW7</accession>
<keyword evidence="2" id="KW-1185">Reference proteome</keyword>